<dbReference type="InterPro" id="IPR058792">
    <property type="entry name" value="Beta-barrel_RND_2"/>
</dbReference>
<dbReference type="FunFam" id="2.40.30.170:FF:000010">
    <property type="entry name" value="Efflux RND transporter periplasmic adaptor subunit"/>
    <property type="match status" value="1"/>
</dbReference>
<dbReference type="Gene3D" id="1.10.287.470">
    <property type="entry name" value="Helix hairpin bin"/>
    <property type="match status" value="2"/>
</dbReference>
<dbReference type="OrthoDB" id="9806939at2"/>
<dbReference type="Gene3D" id="2.40.30.170">
    <property type="match status" value="1"/>
</dbReference>
<evidence type="ECO:0000313" key="6">
    <source>
        <dbReference type="Proteomes" id="UP000186309"/>
    </source>
</evidence>
<dbReference type="GO" id="GO:0015562">
    <property type="term" value="F:efflux transmembrane transporter activity"/>
    <property type="evidence" value="ECO:0007669"/>
    <property type="project" value="TreeGrafter"/>
</dbReference>
<organism evidence="5 6">
    <name type="scientific">Paludisphaera borealis</name>
    <dbReference type="NCBI Taxonomy" id="1387353"/>
    <lineage>
        <taxon>Bacteria</taxon>
        <taxon>Pseudomonadati</taxon>
        <taxon>Planctomycetota</taxon>
        <taxon>Planctomycetia</taxon>
        <taxon>Isosphaerales</taxon>
        <taxon>Isosphaeraceae</taxon>
        <taxon>Paludisphaera</taxon>
    </lineage>
</organism>
<feature type="domain" description="CusB-like beta-barrel" evidence="4">
    <location>
        <begin position="290"/>
        <end position="361"/>
    </location>
</feature>
<protein>
    <submittedName>
        <fullName evidence="5">Macrolide export protein MacA</fullName>
    </submittedName>
</protein>
<dbReference type="PANTHER" id="PTHR30469:SF37">
    <property type="entry name" value="RAGD PROTEIN"/>
    <property type="match status" value="1"/>
</dbReference>
<evidence type="ECO:0000256" key="1">
    <source>
        <dbReference type="ARBA" id="ARBA00009477"/>
    </source>
</evidence>
<dbReference type="Proteomes" id="UP000186309">
    <property type="component" value="Chromosome"/>
</dbReference>
<dbReference type="Gene3D" id="2.40.50.100">
    <property type="match status" value="2"/>
</dbReference>
<dbReference type="Pfam" id="PF25954">
    <property type="entry name" value="Beta-barrel_RND_2"/>
    <property type="match status" value="1"/>
</dbReference>
<dbReference type="GO" id="GO:1990281">
    <property type="term" value="C:efflux pump complex"/>
    <property type="evidence" value="ECO:0007669"/>
    <property type="project" value="TreeGrafter"/>
</dbReference>
<dbReference type="AlphaFoldDB" id="A0A1U7CNC3"/>
<dbReference type="SUPFAM" id="SSF111369">
    <property type="entry name" value="HlyD-like secretion proteins"/>
    <property type="match status" value="2"/>
</dbReference>
<accession>A0A1U7CNC3</accession>
<feature type="coiled-coil region" evidence="2">
    <location>
        <begin position="205"/>
        <end position="246"/>
    </location>
</feature>
<evidence type="ECO:0000259" key="3">
    <source>
        <dbReference type="Pfam" id="PF25917"/>
    </source>
</evidence>
<keyword evidence="2" id="KW-0175">Coiled coil</keyword>
<evidence type="ECO:0000256" key="2">
    <source>
        <dbReference type="SAM" id="Coils"/>
    </source>
</evidence>
<evidence type="ECO:0000259" key="4">
    <source>
        <dbReference type="Pfam" id="PF25954"/>
    </source>
</evidence>
<dbReference type="Pfam" id="PF25917">
    <property type="entry name" value="BSH_RND"/>
    <property type="match status" value="1"/>
</dbReference>
<reference evidence="6" key="1">
    <citation type="submission" date="2016-12" db="EMBL/GenBank/DDBJ databases">
        <title>Comparative genomics of four Isosphaeraceae planctomycetes: a common pool of plasmids and glycoside hydrolase genes.</title>
        <authorList>
            <person name="Ivanova A."/>
        </authorList>
    </citation>
    <scope>NUCLEOTIDE SEQUENCE [LARGE SCALE GENOMIC DNA]</scope>
    <source>
        <strain evidence="6">PX4</strain>
    </source>
</reference>
<dbReference type="PANTHER" id="PTHR30469">
    <property type="entry name" value="MULTIDRUG RESISTANCE PROTEIN MDTA"/>
    <property type="match status" value="1"/>
</dbReference>
<dbReference type="STRING" id="1387353.BSF38_01889"/>
<evidence type="ECO:0000313" key="5">
    <source>
        <dbReference type="EMBL" id="APW60421.1"/>
    </source>
</evidence>
<dbReference type="InterPro" id="IPR006143">
    <property type="entry name" value="RND_pump_MFP"/>
</dbReference>
<feature type="domain" description="Multidrug resistance protein MdtA-like barrel-sandwich hybrid" evidence="3">
    <location>
        <begin position="71"/>
        <end position="276"/>
    </location>
</feature>
<name>A0A1U7CNC3_9BACT</name>
<dbReference type="RefSeq" id="WP_076345046.1">
    <property type="nucleotide sequence ID" value="NZ_CP019082.1"/>
</dbReference>
<sequence>MLAATVVAGLSAAAWYIHMKEAAAASRTARSSNTPEGQAADEPIPVETVRLTKGGIIRTSTQIGSVHPYEEADLFAKISGYLSKLNVNYGDSVKQDQVLAEIDDPEVEADAEKAVADVRQAVAASAQTEAFIEVAKADREAAASAVEQATSEVERFVSMSSYHGKKFERYRRLVQSKAVPQEIADEEEESYESARSNEHAARHAVLKAKADLIAAEARIKKAKADLDEARANISVAEAKRARAEALLGYTKIHSPYDGVVTKRNFFRGAFIRSAAEGGVVPLLTVARTDKVYVVTEVPDRDVPLTDVGDAVEITLDALGTEVFKAKVSRIAEREDPTSRTMHTEIDLPNPENRIRPGMYGIAKIILDMSTKNSTLPASCLVGESRGGRADVYLIKDGKAKKTAVAVGADDGIRVEILSGVNPEDEVLTNPSSVTEGIPVRGIHQEVGESEPAEASPTEHAPNT</sequence>
<dbReference type="NCBIfam" id="TIGR01730">
    <property type="entry name" value="RND_mfp"/>
    <property type="match status" value="1"/>
</dbReference>
<dbReference type="Gene3D" id="2.40.420.20">
    <property type="match status" value="1"/>
</dbReference>
<dbReference type="KEGG" id="pbor:BSF38_01889"/>
<gene>
    <name evidence="5" type="primary">macA_6</name>
    <name evidence="5" type="ORF">BSF38_01889</name>
</gene>
<comment type="similarity">
    <text evidence="1">Belongs to the membrane fusion protein (MFP) (TC 8.A.1) family.</text>
</comment>
<keyword evidence="6" id="KW-1185">Reference proteome</keyword>
<dbReference type="InterPro" id="IPR058625">
    <property type="entry name" value="MdtA-like_BSH"/>
</dbReference>
<dbReference type="EMBL" id="CP019082">
    <property type="protein sequence ID" value="APW60421.1"/>
    <property type="molecule type" value="Genomic_DNA"/>
</dbReference>
<proteinExistence type="inferred from homology"/>